<organism evidence="2">
    <name type="scientific">Glycine soja</name>
    <name type="common">Wild soybean</name>
    <dbReference type="NCBI Taxonomy" id="3848"/>
    <lineage>
        <taxon>Eukaryota</taxon>
        <taxon>Viridiplantae</taxon>
        <taxon>Streptophyta</taxon>
        <taxon>Embryophyta</taxon>
        <taxon>Tracheophyta</taxon>
        <taxon>Spermatophyta</taxon>
        <taxon>Magnoliopsida</taxon>
        <taxon>eudicotyledons</taxon>
        <taxon>Gunneridae</taxon>
        <taxon>Pentapetalae</taxon>
        <taxon>rosids</taxon>
        <taxon>fabids</taxon>
        <taxon>Fabales</taxon>
        <taxon>Fabaceae</taxon>
        <taxon>Papilionoideae</taxon>
        <taxon>50 kb inversion clade</taxon>
        <taxon>NPAAA clade</taxon>
        <taxon>indigoferoid/millettioid clade</taxon>
        <taxon>Phaseoleae</taxon>
        <taxon>Glycine</taxon>
        <taxon>Glycine subgen. Soja</taxon>
    </lineage>
</organism>
<feature type="region of interest" description="Disordered" evidence="1">
    <location>
        <begin position="1"/>
        <end position="32"/>
    </location>
</feature>
<feature type="non-terminal residue" evidence="2">
    <location>
        <position position="1"/>
    </location>
</feature>
<gene>
    <name evidence="2" type="ORF">glysoja_033069</name>
</gene>
<protein>
    <recommendedName>
        <fullName evidence="3">Aspartic peptidase DDI1-type domain-containing protein</fullName>
    </recommendedName>
</protein>
<dbReference type="InterPro" id="IPR021109">
    <property type="entry name" value="Peptidase_aspartic_dom_sf"/>
</dbReference>
<proteinExistence type="predicted"/>
<dbReference type="CDD" id="cd00303">
    <property type="entry name" value="retropepsin_like"/>
    <property type="match status" value="1"/>
</dbReference>
<dbReference type="PANTHER" id="PTHR33067:SF39">
    <property type="entry name" value="TRANSCRIPTION FACTOR INTERACTOR AND REGULATOR CCHC(ZN) FAMILY"/>
    <property type="match status" value="1"/>
</dbReference>
<dbReference type="AlphaFoldDB" id="A0A0B2PGV8"/>
<name>A0A0B2PGV8_GLYSO</name>
<dbReference type="EMBL" id="KN667426">
    <property type="protein sequence ID" value="KHN06828.1"/>
    <property type="molecule type" value="Genomic_DNA"/>
</dbReference>
<dbReference type="Gene3D" id="2.40.70.10">
    <property type="entry name" value="Acid Proteases"/>
    <property type="match status" value="1"/>
</dbReference>
<evidence type="ECO:0000256" key="1">
    <source>
        <dbReference type="SAM" id="MobiDB-lite"/>
    </source>
</evidence>
<feature type="non-terminal residue" evidence="2">
    <location>
        <position position="250"/>
    </location>
</feature>
<dbReference type="Proteomes" id="UP000053555">
    <property type="component" value="Unassembled WGS sequence"/>
</dbReference>
<accession>A0A0B2PGV8</accession>
<dbReference type="PANTHER" id="PTHR33067">
    <property type="entry name" value="RNA-DIRECTED DNA POLYMERASE-RELATED"/>
    <property type="match status" value="1"/>
</dbReference>
<evidence type="ECO:0000313" key="2">
    <source>
        <dbReference type="EMBL" id="KHN06828.1"/>
    </source>
</evidence>
<feature type="compositionally biased region" description="Basic and acidic residues" evidence="1">
    <location>
        <begin position="1"/>
        <end position="21"/>
    </location>
</feature>
<evidence type="ECO:0008006" key="3">
    <source>
        <dbReference type="Google" id="ProtNLM"/>
    </source>
</evidence>
<reference evidence="2" key="1">
    <citation type="submission" date="2014-07" db="EMBL/GenBank/DDBJ databases">
        <title>Identification of a novel salt tolerance gene in wild soybean by whole-genome sequencing.</title>
        <authorList>
            <person name="Lam H.-M."/>
            <person name="Qi X."/>
            <person name="Li M.-W."/>
            <person name="Liu X."/>
            <person name="Xie M."/>
            <person name="Ni M."/>
            <person name="Xu X."/>
        </authorList>
    </citation>
    <scope>NUCLEOTIDE SEQUENCE [LARGE SCALE GENOMIC DNA]</scope>
    <source>
        <tissue evidence="2">Root</tissue>
    </source>
</reference>
<sequence>KKEVGDRRTKSELVRERKKEVVPNSGKEAPYPLVPSKKDKERYFARFLDIFKKLEITIPFGEALQQMSLETKFLKDLLTKKGKYINNEGIVVEGNYNVVIQRILPPKFKDPGSVTIPCSIGVVLVGKTLIDLGASINLMPLSMCRRIGNLEIAPTRMTLQLVDRSVTRPYSVVEDVLVKVCQFTFPMDFVIMDIEEDAEIPLILGCPFMLTAKCVVDMRNGNLEMSVDDQKVTFNLFDAIKHPNDHRACF</sequence>